<evidence type="ECO:0000256" key="5">
    <source>
        <dbReference type="ARBA" id="ARBA00022840"/>
    </source>
</evidence>
<keyword evidence="3 8" id="KW-0436">Ligase</keyword>
<feature type="binding site" evidence="8">
    <location>
        <position position="299"/>
    </location>
    <ligand>
        <name>L-glutamine</name>
        <dbReference type="ChEBI" id="CHEBI:58359"/>
    </ligand>
</feature>
<gene>
    <name evidence="8 10" type="primary">carA</name>
    <name evidence="10" type="ORF">EVJ48_04065</name>
</gene>
<dbReference type="PROSITE" id="PS51273">
    <property type="entry name" value="GATASE_TYPE_1"/>
    <property type="match status" value="1"/>
</dbReference>
<evidence type="ECO:0000256" key="8">
    <source>
        <dbReference type="HAMAP-Rule" id="MF_01209"/>
    </source>
</evidence>
<dbReference type="Pfam" id="PF00988">
    <property type="entry name" value="CPSase_sm_chain"/>
    <property type="match status" value="1"/>
</dbReference>
<feature type="active site" evidence="8">
    <location>
        <position position="343"/>
    </location>
</feature>
<dbReference type="HAMAP" id="MF_01209">
    <property type="entry name" value="CPSase_S_chain"/>
    <property type="match status" value="1"/>
</dbReference>
<dbReference type="GO" id="GO:0006526">
    <property type="term" value="P:L-arginine biosynthetic process"/>
    <property type="evidence" value="ECO:0007669"/>
    <property type="project" value="UniProtKB-UniRule"/>
</dbReference>
<dbReference type="InterPro" id="IPR017926">
    <property type="entry name" value="GATASE"/>
</dbReference>
<comment type="catalytic activity">
    <reaction evidence="8">
        <text>L-glutamine + H2O = L-glutamate + NH4(+)</text>
        <dbReference type="Rhea" id="RHEA:15889"/>
        <dbReference type="ChEBI" id="CHEBI:15377"/>
        <dbReference type="ChEBI" id="CHEBI:28938"/>
        <dbReference type="ChEBI" id="CHEBI:29985"/>
        <dbReference type="ChEBI" id="CHEBI:58359"/>
    </reaction>
</comment>
<dbReference type="PANTHER" id="PTHR43418">
    <property type="entry name" value="MULTIFUNCTIONAL TRYPTOPHAN BIOSYNTHESIS PROTEIN-RELATED"/>
    <property type="match status" value="1"/>
</dbReference>
<sequence>MDNSFKKEKAVLMFENGDFYEGFFEGKPLESGGEAVFNTAMNGYQELVTDPSYNGQVVVMTYPMIGNYGINEFDFESDKVWISGLVTKNYVNNYSHYGAVKSLSEFINSYGYPVVSGIDTRHLTISIRDGGQSNLYIAPKEAGIDYIKKKLSSLPKMEGLNLVSSVSCKKAYENKTDFPEFRVTVIDYGVKFNTIRCLNHIKADVTVVPHNFSKKEILNTEPDGILLSNGPGDPQTMTEEVETIKGLLGEKPIFGICLGHQLLSRSLGFKTYKLKFGHHGINQPVKNLKNGKVEITSQNHGFCVDFQGKSADKNTVLTHINLNDNTVEGIKNEKLKAFSVQYHPESSPGPRDSRYLFSEFKAICLR</sequence>
<dbReference type="GO" id="GO:0006541">
    <property type="term" value="P:glutamine metabolic process"/>
    <property type="evidence" value="ECO:0007669"/>
    <property type="project" value="InterPro"/>
</dbReference>
<comment type="subunit">
    <text evidence="8">Composed of two chains; the small (or glutamine) chain promotes the hydrolysis of glutamine to ammonia, which is used by the large (or ammonia) chain to synthesize carbamoyl phosphate. Tetramer of heterodimers (alpha,beta)4.</text>
</comment>
<feature type="binding site" evidence="8">
    <location>
        <position position="232"/>
    </location>
    <ligand>
        <name>L-glutamine</name>
        <dbReference type="ChEBI" id="CHEBI:58359"/>
    </ligand>
</feature>
<dbReference type="GO" id="GO:0004088">
    <property type="term" value="F:carbamoyl-phosphate synthase (glutamine-hydrolyzing) activity"/>
    <property type="evidence" value="ECO:0007669"/>
    <property type="project" value="UniProtKB-UniRule"/>
</dbReference>
<dbReference type="EMBL" id="SHMQ01000007">
    <property type="protein sequence ID" value="RZV39693.1"/>
    <property type="molecule type" value="Genomic_DNA"/>
</dbReference>
<evidence type="ECO:0000313" key="10">
    <source>
        <dbReference type="EMBL" id="RZV39693.1"/>
    </source>
</evidence>
<dbReference type="UniPathway" id="UPA00068">
    <property type="reaction ID" value="UER00171"/>
</dbReference>
<feature type="active site" description="Nucleophile" evidence="8">
    <location>
        <position position="257"/>
    </location>
</feature>
<evidence type="ECO:0000256" key="1">
    <source>
        <dbReference type="ARBA" id="ARBA00005077"/>
    </source>
</evidence>
<comment type="pathway">
    <text evidence="1 8">Amino-acid biosynthesis; L-arginine biosynthesis; carbamoyl phosphate from bicarbonate: step 1/1.</text>
</comment>
<dbReference type="GO" id="GO:0004359">
    <property type="term" value="F:glutaminase activity"/>
    <property type="evidence" value="ECO:0007669"/>
    <property type="project" value="RHEA"/>
</dbReference>
<dbReference type="Gene3D" id="3.40.50.880">
    <property type="match status" value="1"/>
</dbReference>
<proteinExistence type="inferred from homology"/>
<dbReference type="SUPFAM" id="SSF52317">
    <property type="entry name" value="Class I glutamine amidotransferase-like"/>
    <property type="match status" value="1"/>
</dbReference>
<dbReference type="InterPro" id="IPR036480">
    <property type="entry name" value="CarbP_synth_ssu_N_sf"/>
</dbReference>
<protein>
    <recommendedName>
        <fullName evidence="8">Carbamoyl phosphate synthase small chain</fullName>
        <ecNumber evidence="8">6.3.5.5</ecNumber>
    </recommendedName>
    <alternativeName>
        <fullName evidence="8">Carbamoyl phosphate synthetase glutamine chain</fullName>
    </alternativeName>
</protein>
<comment type="catalytic activity">
    <reaction evidence="7 8">
        <text>hydrogencarbonate + L-glutamine + 2 ATP + H2O = carbamoyl phosphate + L-glutamate + 2 ADP + phosphate + 2 H(+)</text>
        <dbReference type="Rhea" id="RHEA:18633"/>
        <dbReference type="ChEBI" id="CHEBI:15377"/>
        <dbReference type="ChEBI" id="CHEBI:15378"/>
        <dbReference type="ChEBI" id="CHEBI:17544"/>
        <dbReference type="ChEBI" id="CHEBI:29985"/>
        <dbReference type="ChEBI" id="CHEBI:30616"/>
        <dbReference type="ChEBI" id="CHEBI:43474"/>
        <dbReference type="ChEBI" id="CHEBI:58228"/>
        <dbReference type="ChEBI" id="CHEBI:58359"/>
        <dbReference type="ChEBI" id="CHEBI:456216"/>
        <dbReference type="EC" id="6.3.5.5"/>
    </reaction>
</comment>
<dbReference type="UniPathway" id="UPA00070">
    <property type="reaction ID" value="UER00115"/>
</dbReference>
<dbReference type="NCBIfam" id="TIGR01368">
    <property type="entry name" value="CPSaseIIsmall"/>
    <property type="match status" value="1"/>
</dbReference>
<dbReference type="PANTHER" id="PTHR43418:SF7">
    <property type="entry name" value="CARBAMOYL-PHOSPHATE SYNTHASE SMALL CHAIN"/>
    <property type="match status" value="1"/>
</dbReference>
<feature type="binding site" evidence="8">
    <location>
        <position position="301"/>
    </location>
    <ligand>
        <name>L-glutamine</name>
        <dbReference type="ChEBI" id="CHEBI:58359"/>
    </ligand>
</feature>
<evidence type="ECO:0000256" key="2">
    <source>
        <dbReference type="ARBA" id="ARBA00007800"/>
    </source>
</evidence>
<evidence type="ECO:0000313" key="11">
    <source>
        <dbReference type="Proteomes" id="UP000322454"/>
    </source>
</evidence>
<feature type="binding site" evidence="8">
    <location>
        <position position="261"/>
    </location>
    <ligand>
        <name>L-glutamine</name>
        <dbReference type="ChEBI" id="CHEBI:58359"/>
    </ligand>
</feature>
<dbReference type="SMART" id="SM01097">
    <property type="entry name" value="CPSase_sm_chain"/>
    <property type="match status" value="1"/>
</dbReference>
<feature type="active site" evidence="8">
    <location>
        <position position="345"/>
    </location>
</feature>
<dbReference type="InterPro" id="IPR050472">
    <property type="entry name" value="Anth_synth/Amidotransfase"/>
</dbReference>
<keyword evidence="6 8" id="KW-0315">Glutamine amidotransferase</keyword>
<feature type="domain" description="Carbamoyl-phosphate synthase small subunit N-terminal" evidence="9">
    <location>
        <begin position="8"/>
        <end position="138"/>
    </location>
</feature>
<keyword evidence="8" id="KW-0055">Arginine biosynthesis</keyword>
<feature type="binding site" evidence="8">
    <location>
        <position position="230"/>
    </location>
    <ligand>
        <name>L-glutamine</name>
        <dbReference type="ChEBI" id="CHEBI:58359"/>
    </ligand>
</feature>
<evidence type="ECO:0000256" key="4">
    <source>
        <dbReference type="ARBA" id="ARBA00022741"/>
    </source>
</evidence>
<comment type="similarity">
    <text evidence="2 8">Belongs to the CarA family.</text>
</comment>
<dbReference type="Pfam" id="PF00117">
    <property type="entry name" value="GATase"/>
    <property type="match status" value="1"/>
</dbReference>
<comment type="function">
    <text evidence="8">Small subunit of the glutamine-dependent carbamoyl phosphate synthetase (CPSase). CPSase catalyzes the formation of carbamoyl phosphate from the ammonia moiety of glutamine, carbonate, and phosphate donated by ATP, constituting the first step of 2 biosynthetic pathways, one leading to arginine and/or urea and the other to pyrimidine nucleotides. The small subunit (glutamine amidotransferase) binds and cleaves glutamine to supply the large subunit with the substrate ammonia.</text>
</comment>
<feature type="binding site" evidence="8">
    <location>
        <position position="302"/>
    </location>
    <ligand>
        <name>L-glutamine</name>
        <dbReference type="ChEBI" id="CHEBI:58359"/>
    </ligand>
</feature>
<comment type="pathway">
    <text evidence="8">Pyrimidine metabolism; UMP biosynthesis via de novo pathway; (S)-dihydroorotate from bicarbonate: step 1/3.</text>
</comment>
<feature type="binding site" evidence="8">
    <location>
        <position position="52"/>
    </location>
    <ligand>
        <name>L-glutamine</name>
        <dbReference type="ChEBI" id="CHEBI:58359"/>
    </ligand>
</feature>
<reference evidence="10 11" key="1">
    <citation type="submission" date="2019-01" db="EMBL/GenBank/DDBJ databases">
        <title>Insights into ecological role of a new deltaproteobacterial order Candidatus Sinidesulfobacterales (Sva0485) by metagenomics and metatranscriptomics.</title>
        <authorList>
            <person name="Tan S."/>
            <person name="Liu J."/>
            <person name="Fang Y."/>
            <person name="Hedlund B."/>
            <person name="Lian Z.-H."/>
            <person name="Huang L.-Y."/>
            <person name="Li J.-T."/>
            <person name="Huang L.-N."/>
            <person name="Li W.-J."/>
            <person name="Jiang H.-C."/>
            <person name="Dong H.-L."/>
            <person name="Shu W.-S."/>
        </authorList>
    </citation>
    <scope>NUCLEOTIDE SEQUENCE [LARGE SCALE GENOMIC DNA]</scope>
    <source>
        <strain evidence="10">AP4</strain>
    </source>
</reference>
<feature type="region of interest" description="CPSase" evidence="8">
    <location>
        <begin position="1"/>
        <end position="181"/>
    </location>
</feature>
<dbReference type="GO" id="GO:0044205">
    <property type="term" value="P:'de novo' UMP biosynthetic process"/>
    <property type="evidence" value="ECO:0007669"/>
    <property type="project" value="UniProtKB-UniRule"/>
</dbReference>
<evidence type="ECO:0000256" key="6">
    <source>
        <dbReference type="ARBA" id="ARBA00022962"/>
    </source>
</evidence>
<dbReference type="PRINTS" id="PR00097">
    <property type="entry name" value="ANTSNTHASEII"/>
</dbReference>
<dbReference type="PRINTS" id="PR00099">
    <property type="entry name" value="CPSGATASE"/>
</dbReference>
<dbReference type="AlphaFoldDB" id="A0A520XET4"/>
<dbReference type="Gene3D" id="3.50.30.20">
    <property type="entry name" value="Carbamoyl-phosphate synthase small subunit, N-terminal domain"/>
    <property type="match status" value="1"/>
</dbReference>
<accession>A0A520XET4</accession>
<keyword evidence="8" id="KW-0665">Pyrimidine biosynthesis</keyword>
<evidence type="ECO:0000256" key="7">
    <source>
        <dbReference type="ARBA" id="ARBA00048816"/>
    </source>
</evidence>
<keyword evidence="5 8" id="KW-0067">ATP-binding</keyword>
<dbReference type="GO" id="GO:0005524">
    <property type="term" value="F:ATP binding"/>
    <property type="evidence" value="ECO:0007669"/>
    <property type="project" value="UniProtKB-UniRule"/>
</dbReference>
<keyword evidence="4 8" id="KW-0547">Nucleotide-binding</keyword>
<dbReference type="PRINTS" id="PR00096">
    <property type="entry name" value="GATASE"/>
</dbReference>
<keyword evidence="8" id="KW-0028">Amino-acid biosynthesis</keyword>
<dbReference type="InterPro" id="IPR002474">
    <property type="entry name" value="CarbamoylP_synth_ssu_N"/>
</dbReference>
<dbReference type="EC" id="6.3.5.5" evidence="8"/>
<dbReference type="Proteomes" id="UP000322454">
    <property type="component" value="Unassembled WGS sequence"/>
</dbReference>
<organism evidence="10 11">
    <name type="scientific">Candidatus Acidulodesulfobacterium acidiphilum</name>
    <dbReference type="NCBI Taxonomy" id="2597224"/>
    <lineage>
        <taxon>Bacteria</taxon>
        <taxon>Deltaproteobacteria</taxon>
        <taxon>Candidatus Acidulodesulfobacterales</taxon>
        <taxon>Candidatus Acidulodesulfobacterium</taxon>
    </lineage>
</organism>
<dbReference type="InterPro" id="IPR035686">
    <property type="entry name" value="CPSase_GATase1"/>
</dbReference>
<dbReference type="CDD" id="cd01744">
    <property type="entry name" value="GATase1_CPSase"/>
    <property type="match status" value="1"/>
</dbReference>
<dbReference type="NCBIfam" id="NF009475">
    <property type="entry name" value="PRK12838.1"/>
    <property type="match status" value="1"/>
</dbReference>
<dbReference type="SUPFAM" id="SSF52021">
    <property type="entry name" value="Carbamoyl phosphate synthetase, small subunit N-terminal domain"/>
    <property type="match status" value="1"/>
</dbReference>
<comment type="caution">
    <text evidence="10">The sequence shown here is derived from an EMBL/GenBank/DDBJ whole genome shotgun (WGS) entry which is preliminary data.</text>
</comment>
<evidence type="ECO:0000256" key="3">
    <source>
        <dbReference type="ARBA" id="ARBA00022598"/>
    </source>
</evidence>
<dbReference type="InterPro" id="IPR006274">
    <property type="entry name" value="CarbamoylP_synth_ssu"/>
</dbReference>
<dbReference type="InterPro" id="IPR029062">
    <property type="entry name" value="Class_I_gatase-like"/>
</dbReference>
<name>A0A520XET4_9DELT</name>
<dbReference type="GO" id="GO:0006207">
    <property type="term" value="P:'de novo' pyrimidine nucleobase biosynthetic process"/>
    <property type="evidence" value="ECO:0007669"/>
    <property type="project" value="InterPro"/>
</dbReference>
<evidence type="ECO:0000259" key="9">
    <source>
        <dbReference type="SMART" id="SM01097"/>
    </source>
</evidence>
<feature type="binding site" evidence="8">
    <location>
        <position position="258"/>
    </location>
    <ligand>
        <name>L-glutamine</name>
        <dbReference type="ChEBI" id="CHEBI:58359"/>
    </ligand>
</feature>